<keyword evidence="3" id="KW-1185">Reference proteome</keyword>
<dbReference type="Proteomes" id="UP000233556">
    <property type="component" value="Unassembled WGS sequence"/>
</dbReference>
<sequence length="184" mass="20285">MAGCNLWMCPIPPPGTLSWALKSKSCGDMAPQKELSRTTGLISGTASLTGLGRQSDSKDLQPGSLSQADDTALHSKPYGEEPAAPEEVEVNSETPVRHLKGCSLKKAAQPAAQLKCLYTNARSMGNKQEELEAIMLLERYDIVAITETWWDESYNWSVGIEGYKLFRRDRRGRRHGGVALYVKE</sequence>
<reference evidence="3" key="1">
    <citation type="submission" date="2017-11" db="EMBL/GenBank/DDBJ databases">
        <authorList>
            <person name="Lima N.C."/>
            <person name="Parody-Merino A.M."/>
            <person name="Battley P.F."/>
            <person name="Fidler A.E."/>
            <person name="Prosdocimi F."/>
        </authorList>
    </citation>
    <scope>NUCLEOTIDE SEQUENCE [LARGE SCALE GENOMIC DNA]</scope>
</reference>
<dbReference type="Gene3D" id="3.60.10.10">
    <property type="entry name" value="Endonuclease/exonuclease/phosphatase"/>
    <property type="match status" value="1"/>
</dbReference>
<gene>
    <name evidence="2" type="ORF">llap_22173</name>
</gene>
<dbReference type="SUPFAM" id="SSF56219">
    <property type="entry name" value="DNase I-like"/>
    <property type="match status" value="1"/>
</dbReference>
<dbReference type="OrthoDB" id="9393271at2759"/>
<evidence type="ECO:0000313" key="3">
    <source>
        <dbReference type="Proteomes" id="UP000233556"/>
    </source>
</evidence>
<evidence type="ECO:0000256" key="1">
    <source>
        <dbReference type="SAM" id="MobiDB-lite"/>
    </source>
</evidence>
<dbReference type="EMBL" id="KZ526360">
    <property type="protein sequence ID" value="PKU27523.1"/>
    <property type="molecule type" value="Genomic_DNA"/>
</dbReference>
<proteinExistence type="predicted"/>
<dbReference type="InterPro" id="IPR036691">
    <property type="entry name" value="Endo/exonu/phosph_ase_sf"/>
</dbReference>
<name>A0A2I0T137_LIMLA</name>
<reference evidence="3" key="2">
    <citation type="submission" date="2017-12" db="EMBL/GenBank/DDBJ databases">
        <title>Genome sequence of the Bar-tailed Godwit (Limosa lapponica baueri).</title>
        <authorList>
            <person name="Lima N.C.B."/>
            <person name="Parody-Merino A.M."/>
            <person name="Battley P.F."/>
            <person name="Fidler A.E."/>
            <person name="Prosdocimi F."/>
        </authorList>
    </citation>
    <scope>NUCLEOTIDE SEQUENCE [LARGE SCALE GENOMIC DNA]</scope>
</reference>
<organism evidence="2 3">
    <name type="scientific">Limosa lapponica baueri</name>
    <dbReference type="NCBI Taxonomy" id="1758121"/>
    <lineage>
        <taxon>Eukaryota</taxon>
        <taxon>Metazoa</taxon>
        <taxon>Chordata</taxon>
        <taxon>Craniata</taxon>
        <taxon>Vertebrata</taxon>
        <taxon>Euteleostomi</taxon>
        <taxon>Archelosauria</taxon>
        <taxon>Archosauria</taxon>
        <taxon>Dinosauria</taxon>
        <taxon>Saurischia</taxon>
        <taxon>Theropoda</taxon>
        <taxon>Coelurosauria</taxon>
        <taxon>Aves</taxon>
        <taxon>Neognathae</taxon>
        <taxon>Neoaves</taxon>
        <taxon>Charadriiformes</taxon>
        <taxon>Scolopacidae</taxon>
        <taxon>Limosa</taxon>
    </lineage>
</organism>
<evidence type="ECO:0000313" key="2">
    <source>
        <dbReference type="EMBL" id="PKU27523.1"/>
    </source>
</evidence>
<accession>A0A2I0T137</accession>
<dbReference type="AlphaFoldDB" id="A0A2I0T137"/>
<feature type="region of interest" description="Disordered" evidence="1">
    <location>
        <begin position="46"/>
        <end position="92"/>
    </location>
</feature>
<protein>
    <submittedName>
        <fullName evidence="2">Nipped-b-like protein</fullName>
    </submittedName>
</protein>